<keyword evidence="1" id="KW-0732">Signal</keyword>
<dbReference type="Proteomes" id="UP001056384">
    <property type="component" value="Chromosome 4"/>
</dbReference>
<evidence type="ECO:0000256" key="1">
    <source>
        <dbReference type="SAM" id="SignalP"/>
    </source>
</evidence>
<accession>A0A9Q9ANH3</accession>
<protein>
    <submittedName>
        <fullName evidence="2">Uncharacterized protein</fullName>
    </submittedName>
</protein>
<dbReference type="AlphaFoldDB" id="A0A9Q9ANH3"/>
<feature type="chain" id="PRO_5040336239" evidence="1">
    <location>
        <begin position="21"/>
        <end position="145"/>
    </location>
</feature>
<sequence length="145" mass="16311">MQFKLFTATIAAMAVGSAIAGPVPANDVNALAARDEQATQGTQQFNIAQSDQKANVQSQLQELHDAQKAAGKQVPTADQLAQIKQQVATSQQTAHAQGKAWWPYTYDSTCYDWNWWGSFQPYYNLYSNCWNQCGYSWNYCNNGWW</sequence>
<evidence type="ECO:0000313" key="3">
    <source>
        <dbReference type="Proteomes" id="UP001056384"/>
    </source>
</evidence>
<reference evidence="2" key="1">
    <citation type="submission" date="2022-06" db="EMBL/GenBank/DDBJ databases">
        <title>Complete genome sequences of two strains of the flax pathogen Septoria linicola.</title>
        <authorList>
            <person name="Lapalu N."/>
            <person name="Simon A."/>
            <person name="Demenou B."/>
            <person name="Paumier D."/>
            <person name="Guillot M.-P."/>
            <person name="Gout L."/>
            <person name="Valade R."/>
        </authorList>
    </citation>
    <scope>NUCLEOTIDE SEQUENCE</scope>
    <source>
        <strain evidence="2">SE15195</strain>
    </source>
</reference>
<organism evidence="2 3">
    <name type="scientific">Septoria linicola</name>
    <dbReference type="NCBI Taxonomy" id="215465"/>
    <lineage>
        <taxon>Eukaryota</taxon>
        <taxon>Fungi</taxon>
        <taxon>Dikarya</taxon>
        <taxon>Ascomycota</taxon>
        <taxon>Pezizomycotina</taxon>
        <taxon>Dothideomycetes</taxon>
        <taxon>Dothideomycetidae</taxon>
        <taxon>Mycosphaerellales</taxon>
        <taxon>Mycosphaerellaceae</taxon>
        <taxon>Septoria</taxon>
    </lineage>
</organism>
<name>A0A9Q9ANH3_9PEZI</name>
<evidence type="ECO:0000313" key="2">
    <source>
        <dbReference type="EMBL" id="USW52717.1"/>
    </source>
</evidence>
<feature type="signal peptide" evidence="1">
    <location>
        <begin position="1"/>
        <end position="20"/>
    </location>
</feature>
<proteinExistence type="predicted"/>
<keyword evidence="3" id="KW-1185">Reference proteome</keyword>
<gene>
    <name evidence="2" type="ORF">Slin15195_G060360</name>
</gene>
<dbReference type="EMBL" id="CP099421">
    <property type="protein sequence ID" value="USW52717.1"/>
    <property type="molecule type" value="Genomic_DNA"/>
</dbReference>